<dbReference type="InterPro" id="IPR000477">
    <property type="entry name" value="RT_dom"/>
</dbReference>
<dbReference type="Gene3D" id="1.10.10.2210">
    <property type="match status" value="1"/>
</dbReference>
<dbReference type="EMBL" id="GEGO01004369">
    <property type="protein sequence ID" value="JAR91035.1"/>
    <property type="molecule type" value="Transcribed_RNA"/>
</dbReference>
<evidence type="ECO:0000259" key="1">
    <source>
        <dbReference type="PROSITE" id="PS50878"/>
    </source>
</evidence>
<feature type="non-terminal residue" evidence="2">
    <location>
        <position position="1"/>
    </location>
</feature>
<dbReference type="AlphaFoldDB" id="A0A147BL54"/>
<proteinExistence type="predicted"/>
<organism evidence="2">
    <name type="scientific">Ixodes ricinus</name>
    <name type="common">Common tick</name>
    <name type="synonym">Acarus ricinus</name>
    <dbReference type="NCBI Taxonomy" id="34613"/>
    <lineage>
        <taxon>Eukaryota</taxon>
        <taxon>Metazoa</taxon>
        <taxon>Ecdysozoa</taxon>
        <taxon>Arthropoda</taxon>
        <taxon>Chelicerata</taxon>
        <taxon>Arachnida</taxon>
        <taxon>Acari</taxon>
        <taxon>Parasitiformes</taxon>
        <taxon>Ixodida</taxon>
        <taxon>Ixodoidea</taxon>
        <taxon>Ixodidae</taxon>
        <taxon>Ixodinae</taxon>
        <taxon>Ixodes</taxon>
    </lineage>
</organism>
<dbReference type="PANTHER" id="PTHR21301:SF10">
    <property type="entry name" value="REVERSE TRANSCRIPTASE DOMAIN-CONTAINING PROTEIN"/>
    <property type="match status" value="1"/>
</dbReference>
<dbReference type="GO" id="GO:0071897">
    <property type="term" value="P:DNA biosynthetic process"/>
    <property type="evidence" value="ECO:0007669"/>
    <property type="project" value="UniProtKB-ARBA"/>
</dbReference>
<protein>
    <submittedName>
        <fullName evidence="2">Putative tick transposon</fullName>
    </submittedName>
</protein>
<sequence>DPVAFLRASIFTSKLFQLRLRMRTLGFYLRKNITHPAVHQVFGFSSTRWSANYKIMQIARQEVSQEILMLQKSLPALMTATFGAGFSTHPSYVFLSKSAHRLLESSWRLILSTATAERTDNQSARFEPPINISDTPLSSHAEAVLSKGPKFAPPLAPSRVDQLAAVHQVASKIPEPLRQEFLARGSGVICRHGRTPPSKPDFPGVVEELRQSELKLVEADKTGVFVVMNNGSYNEKIEAVLNRNFKTLKNRPSGSIRTEVRTLCKANELSSLLNKISKPSSQYLRVFFTAKTHKPDIPFRSIISENGCWQKHLALFLQKHLTAVPLEQPFRVSSSLEVLPTLRELHSSSPHITLFSLDVTDMYYSLDVEVLMDCVEQAVTQFGLVKFQNSTGISFDAFLQLIRLYLRSTLVEHKGKIFTQKSGVCIGSCLAPVLSEMYLSAVDVAVERELSVATPGTKIFRYVDDYLLLHDRNVSPASIEQLFARHSRGLNFTKEEPAADGLQFLDLHLQPTPSGLCWSFQQRSQKPVLPFTSHHSKNVKSGIVNSLLSSSCTKSCPHLSHASLTNQINRIQKAGYPRDLISTTLKALISKSSLDRQKPPRPKKFSVTPYYHNTSHRLRAVARRYDVDVVFSCQFKLGSMCRLVNEPPPSTSGCSKRHGTSFVPCASGRVYTIPLSCGAEYIGQTGRCVNDRLREHEREVDGRESQHPIAIHNRACSSCRPGFSSARILGSNRGRYGREIIESYAIMHASRNISAPSLSLSTKDAAYL</sequence>
<dbReference type="Gene3D" id="3.10.10.20">
    <property type="match status" value="1"/>
</dbReference>
<dbReference type="PANTHER" id="PTHR21301">
    <property type="entry name" value="REVERSE TRANSCRIPTASE"/>
    <property type="match status" value="1"/>
</dbReference>
<feature type="domain" description="Reverse transcriptase" evidence="1">
    <location>
        <begin position="270"/>
        <end position="536"/>
    </location>
</feature>
<reference evidence="2" key="1">
    <citation type="journal article" date="2018" name="PLoS Negl. Trop. Dis.">
        <title>Sialome diversity of ticks revealed by RNAseq of single tick salivary glands.</title>
        <authorList>
            <person name="Perner J."/>
            <person name="Kropackova S."/>
            <person name="Kopacek P."/>
            <person name="Ribeiro J.M."/>
        </authorList>
    </citation>
    <scope>NUCLEOTIDE SEQUENCE</scope>
    <source>
        <strain evidence="2">Siblings of single egg batch collected in Ceske Budejovice</strain>
        <tissue evidence="2">Salivary glands</tissue>
    </source>
</reference>
<accession>A0A147BL54</accession>
<name>A0A147BL54_IXORI</name>
<evidence type="ECO:0000313" key="2">
    <source>
        <dbReference type="EMBL" id="JAR91035.1"/>
    </source>
</evidence>
<dbReference type="Gene3D" id="3.30.70.2630">
    <property type="match status" value="1"/>
</dbReference>
<dbReference type="PROSITE" id="PS50878">
    <property type="entry name" value="RT_POL"/>
    <property type="match status" value="1"/>
</dbReference>
<feature type="non-terminal residue" evidence="2">
    <location>
        <position position="768"/>
    </location>
</feature>
<dbReference type="SUPFAM" id="SSF56672">
    <property type="entry name" value="DNA/RNA polymerases"/>
    <property type="match status" value="1"/>
</dbReference>
<dbReference type="InterPro" id="IPR043502">
    <property type="entry name" value="DNA/RNA_pol_sf"/>
</dbReference>